<name>R7RRV9_9CLOT</name>
<dbReference type="GO" id="GO:0003746">
    <property type="term" value="F:translation elongation factor activity"/>
    <property type="evidence" value="ECO:0007669"/>
    <property type="project" value="UniProtKB-KW"/>
</dbReference>
<evidence type="ECO:0000256" key="4">
    <source>
        <dbReference type="ARBA" id="ARBA00022741"/>
    </source>
</evidence>
<evidence type="ECO:0000256" key="6">
    <source>
        <dbReference type="ARBA" id="ARBA00023134"/>
    </source>
</evidence>
<dbReference type="PANTHER" id="PTHR43721:SF22">
    <property type="entry name" value="ELONGATION FACTOR TU, MITOCHONDRIAL"/>
    <property type="match status" value="1"/>
</dbReference>
<evidence type="ECO:0000256" key="3">
    <source>
        <dbReference type="ARBA" id="ARBA00022490"/>
    </source>
</evidence>
<dbReference type="InterPro" id="IPR050055">
    <property type="entry name" value="EF-Tu_GTPase"/>
</dbReference>
<dbReference type="InterPro" id="IPR015190">
    <property type="entry name" value="Elong_fac_SelB-wing-hlx_typ-2"/>
</dbReference>
<dbReference type="PRINTS" id="PR00315">
    <property type="entry name" value="ELONGATNFCT"/>
</dbReference>
<dbReference type="Pfam" id="PF03144">
    <property type="entry name" value="GTP_EFTU_D2"/>
    <property type="match status" value="1"/>
</dbReference>
<comment type="caution">
    <text evidence="10">The sequence shown here is derived from an EMBL/GenBank/DDBJ whole genome shotgun (WGS) entry which is preliminary data.</text>
</comment>
<dbReference type="SUPFAM" id="SSF50447">
    <property type="entry name" value="Translation proteins"/>
    <property type="match status" value="1"/>
</dbReference>
<proteinExistence type="predicted"/>
<keyword evidence="3" id="KW-0963">Cytoplasm</keyword>
<dbReference type="InterPro" id="IPR004535">
    <property type="entry name" value="Transl_elong_SelB"/>
</dbReference>
<dbReference type="InterPro" id="IPR009000">
    <property type="entry name" value="Transl_B-barrel_sf"/>
</dbReference>
<dbReference type="Gene3D" id="1.10.10.2770">
    <property type="match status" value="1"/>
</dbReference>
<dbReference type="CDD" id="cd03696">
    <property type="entry name" value="SelB_II"/>
    <property type="match status" value="1"/>
</dbReference>
<dbReference type="NCBIfam" id="TIGR00231">
    <property type="entry name" value="small_GTP"/>
    <property type="match status" value="1"/>
</dbReference>
<dbReference type="CDD" id="cd04171">
    <property type="entry name" value="SelB"/>
    <property type="match status" value="1"/>
</dbReference>
<dbReference type="SUPFAM" id="SSF46785">
    <property type="entry name" value="Winged helix' DNA-binding domain"/>
    <property type="match status" value="3"/>
</dbReference>
<dbReference type="NCBIfam" id="TIGR00475">
    <property type="entry name" value="selB"/>
    <property type="match status" value="1"/>
</dbReference>
<keyword evidence="5" id="KW-0648">Protein biosynthesis</keyword>
<comment type="subcellular location">
    <subcellularLocation>
        <location evidence="1">Cytoplasm</location>
    </subcellularLocation>
</comment>
<dbReference type="PANTHER" id="PTHR43721">
    <property type="entry name" value="ELONGATION FACTOR TU-RELATED"/>
    <property type="match status" value="1"/>
</dbReference>
<evidence type="ECO:0000313" key="11">
    <source>
        <dbReference type="Proteomes" id="UP000014923"/>
    </source>
</evidence>
<evidence type="ECO:0000256" key="2">
    <source>
        <dbReference type="ARBA" id="ARBA00015953"/>
    </source>
</evidence>
<keyword evidence="6" id="KW-0342">GTP-binding</keyword>
<keyword evidence="10" id="KW-0251">Elongation factor</keyword>
<dbReference type="GO" id="GO:0003924">
    <property type="term" value="F:GTPase activity"/>
    <property type="evidence" value="ECO:0007669"/>
    <property type="project" value="InterPro"/>
</dbReference>
<dbReference type="InterPro" id="IPR000795">
    <property type="entry name" value="T_Tr_GTP-bd_dom"/>
</dbReference>
<accession>R7RRV9</accession>
<evidence type="ECO:0000256" key="7">
    <source>
        <dbReference type="ARBA" id="ARBA00025526"/>
    </source>
</evidence>
<dbReference type="InterPro" id="IPR031157">
    <property type="entry name" value="G_TR_CS"/>
</dbReference>
<dbReference type="GO" id="GO:0003723">
    <property type="term" value="F:RNA binding"/>
    <property type="evidence" value="ECO:0007669"/>
    <property type="project" value="InterPro"/>
</dbReference>
<evidence type="ECO:0000256" key="8">
    <source>
        <dbReference type="ARBA" id="ARBA00031615"/>
    </source>
</evidence>
<dbReference type="InterPro" id="IPR027417">
    <property type="entry name" value="P-loop_NTPase"/>
</dbReference>
<dbReference type="InterPro" id="IPR057335">
    <property type="entry name" value="Beta-barrel_SelB"/>
</dbReference>
<evidence type="ECO:0000313" key="10">
    <source>
        <dbReference type="EMBL" id="CDF58096.1"/>
    </source>
</evidence>
<dbReference type="InterPro" id="IPR036388">
    <property type="entry name" value="WH-like_DNA-bd_sf"/>
</dbReference>
<dbReference type="InterPro" id="IPR005225">
    <property type="entry name" value="Small_GTP-bd"/>
</dbReference>
<dbReference type="Pfam" id="PF09107">
    <property type="entry name" value="WHD_3rd_SelB"/>
    <property type="match status" value="1"/>
</dbReference>
<dbReference type="Pfam" id="PF25461">
    <property type="entry name" value="Beta-barrel_SelB"/>
    <property type="match status" value="1"/>
</dbReference>
<dbReference type="InterPro" id="IPR015191">
    <property type="entry name" value="SelB_WHD4"/>
</dbReference>
<dbReference type="OrthoDB" id="9804504at2"/>
<sequence length="635" mass="72453">MQNVIIGTAGHIDHGKTTLIKALTGHDTDTLKEEKERGITINLGFTYFDLPSKRRAGIVDVPGHEKFIKNMLAGVSGIDIFLLVIAADEGIMPQTEEHLNILKLLDIKKGIVVLTKIDIVDKNWLDYVIDDVKSYLQSTPFKDSPIIPVSSYTREGLDVLVKTIDEMTLEMEDRDILTDFRLPIDRVFTVSGFGTVVTGTLISGTISIGDECEVYTKGIKGKVRNIQVHEKDVDRAYAGQRVALNISGIKKEEVERGDVVARVGALENSMLIDCKLTYLESAPRSLKNRDRIKLYHGTKEVIGRVVLLDREELIPGESTFVQFRLEEPIAARRGDKYIIRTYSPMVTIGGGTILEPNAEKHKQYDNKVIEELLMKEKGDSKEIVEKTIEKFSSQYPNYNDLSKLIGRGIDKLNEILKSLEKEGKIYSFDLGTEIVYVHATYIESIKRESYKILSDYHKNNPLKYGMNKEEFKNKVFKQNTKAKIVDNLFNILENDIIDINTKYVKLKEFNIKLNKRQEEIKQKILNILNEAMLAPPKLDTIIEGFGREKEMAKSIINLLIEQEELIKVDSDYCILDKYIKEAKDVAISMLDKKGEIITSEFRDALNISRKYAVMILEYFDSIKFTKRVDDKRVLY</sequence>
<dbReference type="GO" id="GO:0001514">
    <property type="term" value="P:selenocysteine incorporation"/>
    <property type="evidence" value="ECO:0007669"/>
    <property type="project" value="InterPro"/>
</dbReference>
<dbReference type="AlphaFoldDB" id="R7RRV9"/>
<evidence type="ECO:0000256" key="5">
    <source>
        <dbReference type="ARBA" id="ARBA00022917"/>
    </source>
</evidence>
<dbReference type="GO" id="GO:0005829">
    <property type="term" value="C:cytosol"/>
    <property type="evidence" value="ECO:0007669"/>
    <property type="project" value="TreeGrafter"/>
</dbReference>
<dbReference type="CDD" id="cd15491">
    <property type="entry name" value="selB_III"/>
    <property type="match status" value="1"/>
</dbReference>
<dbReference type="PROSITE" id="PS00301">
    <property type="entry name" value="G_TR_1"/>
    <property type="match status" value="1"/>
</dbReference>
<dbReference type="Gene3D" id="3.40.50.300">
    <property type="entry name" value="P-loop containing nucleotide triphosphate hydrolases"/>
    <property type="match status" value="1"/>
</dbReference>
<dbReference type="HOGENOM" id="CLU_023030_3_0_9"/>
<dbReference type="PROSITE" id="PS51722">
    <property type="entry name" value="G_TR_2"/>
    <property type="match status" value="1"/>
</dbReference>
<dbReference type="GO" id="GO:0005525">
    <property type="term" value="F:GTP binding"/>
    <property type="evidence" value="ECO:0007669"/>
    <property type="project" value="UniProtKB-KW"/>
</dbReference>
<keyword evidence="11" id="KW-1185">Reference proteome</keyword>
<reference evidence="10" key="1">
    <citation type="submission" date="2013-03" db="EMBL/GenBank/DDBJ databases">
        <title>Draft genome sequence of the hydrogen-ethanol-producing anaerobic alkalithermophilic Caloramator celere.</title>
        <authorList>
            <person name="Ciranna A."/>
            <person name="Larjo A."/>
            <person name="Kivisto A."/>
            <person name="Santala V."/>
            <person name="Roos C."/>
            <person name="Karp M."/>
        </authorList>
    </citation>
    <scope>NUCLEOTIDE SEQUENCE [LARGE SCALE GENOMIC DNA]</scope>
    <source>
        <strain evidence="10">DSM 8682</strain>
    </source>
</reference>
<dbReference type="eggNOG" id="COG3276">
    <property type="taxonomic scope" value="Bacteria"/>
</dbReference>
<dbReference type="SUPFAM" id="SSF50465">
    <property type="entry name" value="EF-Tu/eEF-1alpha/eIF2-gamma C-terminal domain"/>
    <property type="match status" value="1"/>
</dbReference>
<dbReference type="Gene3D" id="2.40.30.10">
    <property type="entry name" value="Translation factors"/>
    <property type="match status" value="2"/>
</dbReference>
<dbReference type="InterPro" id="IPR004161">
    <property type="entry name" value="EFTu-like_2"/>
</dbReference>
<feature type="domain" description="Tr-type G" evidence="9">
    <location>
        <begin position="1"/>
        <end position="172"/>
    </location>
</feature>
<dbReference type="InterPro" id="IPR009001">
    <property type="entry name" value="Transl_elong_EF1A/Init_IF2_C"/>
</dbReference>
<dbReference type="RefSeq" id="WP_018661857.1">
    <property type="nucleotide sequence ID" value="NZ_HF952018.1"/>
</dbReference>
<comment type="function">
    <text evidence="7">Translation factor necessary for the incorporation of selenocysteine into proteins. It probably replaces EF-Tu for the insertion of selenocysteine directed by the UGA codon. SelB binds GTP and GDP.</text>
</comment>
<dbReference type="Gene3D" id="1.10.10.10">
    <property type="entry name" value="Winged helix-like DNA-binding domain superfamily/Winged helix DNA-binding domain"/>
    <property type="match status" value="1"/>
</dbReference>
<evidence type="ECO:0000256" key="1">
    <source>
        <dbReference type="ARBA" id="ARBA00004496"/>
    </source>
</evidence>
<protein>
    <recommendedName>
        <fullName evidence="2">Selenocysteine-specific elongation factor</fullName>
    </recommendedName>
    <alternativeName>
        <fullName evidence="8">SelB translation factor</fullName>
    </alternativeName>
</protein>
<dbReference type="InterPro" id="IPR036390">
    <property type="entry name" value="WH_DNA-bd_sf"/>
</dbReference>
<dbReference type="Pfam" id="PF00009">
    <property type="entry name" value="GTP_EFTU"/>
    <property type="match status" value="1"/>
</dbReference>
<gene>
    <name evidence="10" type="ORF">TCEL_02010</name>
</gene>
<dbReference type="SUPFAM" id="SSF52540">
    <property type="entry name" value="P-loop containing nucleoside triphosphate hydrolases"/>
    <property type="match status" value="1"/>
</dbReference>
<organism evidence="10 11">
    <name type="scientific">Thermobrachium celere DSM 8682</name>
    <dbReference type="NCBI Taxonomy" id="941824"/>
    <lineage>
        <taxon>Bacteria</taxon>
        <taxon>Bacillati</taxon>
        <taxon>Bacillota</taxon>
        <taxon>Clostridia</taxon>
        <taxon>Eubacteriales</taxon>
        <taxon>Clostridiaceae</taxon>
        <taxon>Thermobrachium</taxon>
    </lineage>
</organism>
<dbReference type="Pfam" id="PF09106">
    <property type="entry name" value="WHD_2nd_SelB"/>
    <property type="match status" value="1"/>
</dbReference>
<evidence type="ECO:0000259" key="9">
    <source>
        <dbReference type="PROSITE" id="PS51722"/>
    </source>
</evidence>
<dbReference type="Proteomes" id="UP000014923">
    <property type="component" value="Unassembled WGS sequence"/>
</dbReference>
<dbReference type="EMBL" id="CAVN010000093">
    <property type="protein sequence ID" value="CDF58096.1"/>
    <property type="molecule type" value="Genomic_DNA"/>
</dbReference>
<keyword evidence="4" id="KW-0547">Nucleotide-binding</keyword>